<evidence type="ECO:0000313" key="1">
    <source>
        <dbReference type="EMBL" id="MDX2913174.1"/>
    </source>
</evidence>
<accession>A0ABU4LBM8</accession>
<gene>
    <name evidence="1" type="ORF">PV517_31460</name>
</gene>
<organism evidence="1 2">
    <name type="scientific">Streptomyces griseiscabiei</name>
    <dbReference type="NCBI Taxonomy" id="2993540"/>
    <lineage>
        <taxon>Bacteria</taxon>
        <taxon>Bacillati</taxon>
        <taxon>Actinomycetota</taxon>
        <taxon>Actinomycetes</taxon>
        <taxon>Kitasatosporales</taxon>
        <taxon>Streptomycetaceae</taxon>
        <taxon>Streptomyces</taxon>
    </lineage>
</organism>
<proteinExistence type="predicted"/>
<dbReference type="RefSeq" id="WP_267298888.1">
    <property type="nucleotide sequence ID" value="NZ_JAGJBZ010000001.1"/>
</dbReference>
<keyword evidence="2" id="KW-1185">Reference proteome</keyword>
<dbReference type="Proteomes" id="UP001271723">
    <property type="component" value="Unassembled WGS sequence"/>
</dbReference>
<protein>
    <submittedName>
        <fullName evidence="1">Uncharacterized protein</fullName>
    </submittedName>
</protein>
<sequence length="138" mass="14542">MGWLAAGGAYEVALVEGRVAAGTVSGRAAGRQVGSLPKVPRGHPEVERLRGFAAWLERHEAAGKPADPDSRATDVPEFAGALFRCSVRAARDTALDHRVSGSLAICRVRDAERVAWSEGTRRTAALYAGRAFEEGTGG</sequence>
<reference evidence="1 2" key="1">
    <citation type="journal article" date="2023" name="Microb. Genom.">
        <title>Mesoterricola silvestris gen. nov., sp. nov., Mesoterricola sediminis sp. nov., Geothrix oryzae sp. nov., Geothrix edaphica sp. nov., Geothrix rubra sp. nov., and Geothrix limicola sp. nov., six novel members of Acidobacteriota isolated from soils.</title>
        <authorList>
            <person name="Weisberg A.J."/>
            <person name="Pearce E."/>
            <person name="Kramer C.G."/>
            <person name="Chang J.H."/>
            <person name="Clarke C.R."/>
        </authorList>
    </citation>
    <scope>NUCLEOTIDE SEQUENCE [LARGE SCALE GENOMIC DNA]</scope>
    <source>
        <strain evidence="1 2">NRRL_B-2795</strain>
    </source>
</reference>
<dbReference type="EMBL" id="JARAVY010000014">
    <property type="protein sequence ID" value="MDX2913174.1"/>
    <property type="molecule type" value="Genomic_DNA"/>
</dbReference>
<name>A0ABU4LBM8_9ACTN</name>
<evidence type="ECO:0000313" key="2">
    <source>
        <dbReference type="Proteomes" id="UP001271723"/>
    </source>
</evidence>
<comment type="caution">
    <text evidence="1">The sequence shown here is derived from an EMBL/GenBank/DDBJ whole genome shotgun (WGS) entry which is preliminary data.</text>
</comment>